<dbReference type="PROSITE" id="PS50108">
    <property type="entry name" value="CRIB"/>
    <property type="match status" value="1"/>
</dbReference>
<feature type="binding site" evidence="10">
    <location>
        <position position="236"/>
    </location>
    <ligand>
        <name>ATP</name>
        <dbReference type="ChEBI" id="CHEBI:30616"/>
    </ligand>
</feature>
<dbReference type="InterPro" id="IPR033923">
    <property type="entry name" value="PAK_BD"/>
</dbReference>
<dbReference type="InterPro" id="IPR008271">
    <property type="entry name" value="Ser/Thr_kinase_AS"/>
</dbReference>
<comment type="catalytic activity">
    <reaction evidence="8">
        <text>L-threonyl-[protein] + ATP = O-phospho-L-threonyl-[protein] + ADP + H(+)</text>
        <dbReference type="Rhea" id="RHEA:46608"/>
        <dbReference type="Rhea" id="RHEA-COMP:11060"/>
        <dbReference type="Rhea" id="RHEA-COMP:11605"/>
        <dbReference type="ChEBI" id="CHEBI:15378"/>
        <dbReference type="ChEBI" id="CHEBI:30013"/>
        <dbReference type="ChEBI" id="CHEBI:30616"/>
        <dbReference type="ChEBI" id="CHEBI:61977"/>
        <dbReference type="ChEBI" id="CHEBI:456216"/>
        <dbReference type="EC" id="2.7.11.1"/>
    </reaction>
</comment>
<keyword evidence="4" id="KW-0808">Transferase</keyword>
<dbReference type="InterPro" id="IPR036936">
    <property type="entry name" value="CRIB_dom_sf"/>
</dbReference>
<dbReference type="Gene3D" id="3.90.810.10">
    <property type="entry name" value="CRIB domain"/>
    <property type="match status" value="1"/>
</dbReference>
<dbReference type="Gene3D" id="1.10.510.10">
    <property type="entry name" value="Transferase(Phosphotransferase) domain 1"/>
    <property type="match status" value="1"/>
</dbReference>
<evidence type="ECO:0000313" key="19">
    <source>
        <dbReference type="RefSeq" id="XP_022254809.1"/>
    </source>
</evidence>
<feature type="domain" description="CRIB" evidence="13">
    <location>
        <begin position="24"/>
        <end position="37"/>
    </location>
</feature>
<keyword evidence="3 11" id="KW-0723">Serine/threonine-protein kinase</keyword>
<dbReference type="InterPro" id="IPR051931">
    <property type="entry name" value="PAK3-like"/>
</dbReference>
<comment type="similarity">
    <text evidence="1">Belongs to the protein kinase superfamily. STE Ser/Thr protein kinase family. STE20 subfamily.</text>
</comment>
<keyword evidence="6" id="KW-0418">Kinase</keyword>
<keyword evidence="7 10" id="KW-0067">ATP-binding</keyword>
<evidence type="ECO:0000256" key="1">
    <source>
        <dbReference type="ARBA" id="ARBA00008874"/>
    </source>
</evidence>
<dbReference type="Pfam" id="PF00069">
    <property type="entry name" value="Pkinase"/>
    <property type="match status" value="1"/>
</dbReference>
<evidence type="ECO:0000256" key="6">
    <source>
        <dbReference type="ARBA" id="ARBA00022777"/>
    </source>
</evidence>
<dbReference type="SMART" id="SM00220">
    <property type="entry name" value="S_TKc"/>
    <property type="match status" value="1"/>
</dbReference>
<dbReference type="RefSeq" id="XP_022254807.1">
    <property type="nucleotide sequence ID" value="XM_022399099.1"/>
</dbReference>
<dbReference type="CDD" id="cd01093">
    <property type="entry name" value="CRIB_PAK_like"/>
    <property type="match status" value="1"/>
</dbReference>
<name>A0ABM1BQ44_LIMPO</name>
<dbReference type="InterPro" id="IPR017441">
    <property type="entry name" value="Protein_kinase_ATP_BS"/>
</dbReference>
<gene>
    <name evidence="15 16 17 18 19" type="primary">LOC106470485</name>
</gene>
<evidence type="ECO:0000256" key="3">
    <source>
        <dbReference type="ARBA" id="ARBA00022527"/>
    </source>
</evidence>
<dbReference type="InterPro" id="IPR000719">
    <property type="entry name" value="Prot_kinase_dom"/>
</dbReference>
<dbReference type="RefSeq" id="XP_013786498.1">
    <property type="nucleotide sequence ID" value="XM_013931044.2"/>
</dbReference>
<evidence type="ECO:0000256" key="9">
    <source>
        <dbReference type="ARBA" id="ARBA00048679"/>
    </source>
</evidence>
<feature type="domain" description="Protein kinase" evidence="12">
    <location>
        <begin position="207"/>
        <end position="457"/>
    </location>
</feature>
<dbReference type="PROSITE" id="PS00108">
    <property type="entry name" value="PROTEIN_KINASE_ST"/>
    <property type="match status" value="1"/>
</dbReference>
<dbReference type="Gene3D" id="3.30.200.20">
    <property type="entry name" value="Phosphorylase Kinase, domain 1"/>
    <property type="match status" value="1"/>
</dbReference>
<evidence type="ECO:0000259" key="12">
    <source>
        <dbReference type="PROSITE" id="PS50011"/>
    </source>
</evidence>
<dbReference type="Pfam" id="PF00786">
    <property type="entry name" value="PBD"/>
    <property type="match status" value="1"/>
</dbReference>
<evidence type="ECO:0000313" key="18">
    <source>
        <dbReference type="RefSeq" id="XP_022254808.1"/>
    </source>
</evidence>
<dbReference type="GeneID" id="106470485"/>
<evidence type="ECO:0000256" key="5">
    <source>
        <dbReference type="ARBA" id="ARBA00022741"/>
    </source>
</evidence>
<evidence type="ECO:0000313" key="14">
    <source>
        <dbReference type="Proteomes" id="UP000694941"/>
    </source>
</evidence>
<protein>
    <recommendedName>
        <fullName evidence="2">non-specific serine/threonine protein kinase</fullName>
        <ecNumber evidence="2">2.7.11.1</ecNumber>
    </recommendedName>
</protein>
<dbReference type="PANTHER" id="PTHR45832">
    <property type="entry name" value="SERINE/THREONINE-PROTEIN KINASE SAMKA-RELATED-RELATED"/>
    <property type="match status" value="1"/>
</dbReference>
<evidence type="ECO:0000313" key="16">
    <source>
        <dbReference type="RefSeq" id="XP_013786498.1"/>
    </source>
</evidence>
<evidence type="ECO:0000256" key="4">
    <source>
        <dbReference type="ARBA" id="ARBA00022679"/>
    </source>
</evidence>
<evidence type="ECO:0000256" key="10">
    <source>
        <dbReference type="PROSITE-ProRule" id="PRU10141"/>
    </source>
</evidence>
<organism evidence="14 16">
    <name type="scientific">Limulus polyphemus</name>
    <name type="common">Atlantic horseshoe crab</name>
    <dbReference type="NCBI Taxonomy" id="6850"/>
    <lineage>
        <taxon>Eukaryota</taxon>
        <taxon>Metazoa</taxon>
        <taxon>Ecdysozoa</taxon>
        <taxon>Arthropoda</taxon>
        <taxon>Chelicerata</taxon>
        <taxon>Merostomata</taxon>
        <taxon>Xiphosura</taxon>
        <taxon>Limulidae</taxon>
        <taxon>Limulus</taxon>
    </lineage>
</organism>
<dbReference type="RefSeq" id="XP_013786497.1">
    <property type="nucleotide sequence ID" value="XM_013931043.2"/>
</dbReference>
<accession>A0ABM1BQ44</accession>
<evidence type="ECO:0000313" key="15">
    <source>
        <dbReference type="RefSeq" id="XP_013786497.1"/>
    </source>
</evidence>
<dbReference type="Proteomes" id="UP000694941">
    <property type="component" value="Unplaced"/>
</dbReference>
<evidence type="ECO:0000313" key="17">
    <source>
        <dbReference type="RefSeq" id="XP_022254807.1"/>
    </source>
</evidence>
<proteinExistence type="inferred from homology"/>
<dbReference type="PANTHER" id="PTHR45832:SF22">
    <property type="entry name" value="SERINE_THREONINE-PROTEIN KINASE SAMKA-RELATED"/>
    <property type="match status" value="1"/>
</dbReference>
<dbReference type="RefSeq" id="XP_022254809.1">
    <property type="nucleotide sequence ID" value="XM_022399101.1"/>
</dbReference>
<comment type="catalytic activity">
    <reaction evidence="9">
        <text>L-seryl-[protein] + ATP = O-phospho-L-seryl-[protein] + ADP + H(+)</text>
        <dbReference type="Rhea" id="RHEA:17989"/>
        <dbReference type="Rhea" id="RHEA-COMP:9863"/>
        <dbReference type="Rhea" id="RHEA-COMP:11604"/>
        <dbReference type="ChEBI" id="CHEBI:15378"/>
        <dbReference type="ChEBI" id="CHEBI:29999"/>
        <dbReference type="ChEBI" id="CHEBI:30616"/>
        <dbReference type="ChEBI" id="CHEBI:83421"/>
        <dbReference type="ChEBI" id="CHEBI:456216"/>
        <dbReference type="EC" id="2.7.11.1"/>
    </reaction>
</comment>
<evidence type="ECO:0000256" key="2">
    <source>
        <dbReference type="ARBA" id="ARBA00012513"/>
    </source>
</evidence>
<evidence type="ECO:0000256" key="7">
    <source>
        <dbReference type="ARBA" id="ARBA00022840"/>
    </source>
</evidence>
<dbReference type="SUPFAM" id="SSF56112">
    <property type="entry name" value="Protein kinase-like (PK-like)"/>
    <property type="match status" value="1"/>
</dbReference>
<evidence type="ECO:0000256" key="8">
    <source>
        <dbReference type="ARBA" id="ARBA00047899"/>
    </source>
</evidence>
<evidence type="ECO:0000256" key="11">
    <source>
        <dbReference type="RuleBase" id="RU000304"/>
    </source>
</evidence>
<sequence length="480" mass="54160">MILFKKLKSNKKRPKEEVKWGSNIGSPFSVKHNIHVGYNEKTGKIEGLPDPWIRLLQQSNISTTEQSQNPTAVLQALKYYAHAIQKKKGEAKFLGTSETVEEESEEIENTITGESYGDSKAIGQKNILDGENYTSKGKAFKENYDTASNNCSSSIEEKNSDDEAITDEESALLIRRKKEEKRSEMSQQEAMEKLKDVVNPDDPHSKYILEKKIGTGASGMVYTAVEKDTDKKVAIKTMDLQQQPKKELIITEILVMRENRHPNLVNFLDSYLVEENLWVVMEFLEGGALTDVVTETVMREEQMAAVCREILQAIAFLHSKGIIHRDIKSDNVLLGMDGSVKVTDFGFCAQISPDEKRQTMVGTPYWMAPEVVTRKQYGNKVDIWSLGIMVIEMVEGEPPYLNETPLKALYLITTNGKPEIKNEDKLSPELQDFLHKCLEVDVEKRASADELLQHPFLSKAESLSTITPLIKAAKKVLNKQ</sequence>
<reference evidence="15 16" key="1">
    <citation type="submission" date="2025-05" db="UniProtKB">
        <authorList>
            <consortium name="RefSeq"/>
        </authorList>
    </citation>
    <scope>IDENTIFICATION</scope>
    <source>
        <tissue evidence="15 16">Muscle</tissue>
    </source>
</reference>
<dbReference type="InterPro" id="IPR000095">
    <property type="entry name" value="CRIB_dom"/>
</dbReference>
<dbReference type="SMART" id="SM00285">
    <property type="entry name" value="PBD"/>
    <property type="match status" value="1"/>
</dbReference>
<evidence type="ECO:0000259" key="13">
    <source>
        <dbReference type="PROSITE" id="PS50108"/>
    </source>
</evidence>
<dbReference type="EC" id="2.7.11.1" evidence="2"/>
<keyword evidence="5 10" id="KW-0547">Nucleotide-binding</keyword>
<dbReference type="RefSeq" id="XP_022254808.1">
    <property type="nucleotide sequence ID" value="XM_022399100.1"/>
</dbReference>
<keyword evidence="14" id="KW-1185">Reference proteome</keyword>
<dbReference type="PROSITE" id="PS00107">
    <property type="entry name" value="PROTEIN_KINASE_ATP"/>
    <property type="match status" value="1"/>
</dbReference>
<dbReference type="PROSITE" id="PS50011">
    <property type="entry name" value="PROTEIN_KINASE_DOM"/>
    <property type="match status" value="1"/>
</dbReference>
<dbReference type="InterPro" id="IPR011009">
    <property type="entry name" value="Kinase-like_dom_sf"/>
</dbReference>